<feature type="compositionally biased region" description="Acidic residues" evidence="6">
    <location>
        <begin position="451"/>
        <end position="465"/>
    </location>
</feature>
<keyword evidence="4" id="KW-0788">Thiol protease</keyword>
<feature type="compositionally biased region" description="Gly residues" evidence="6">
    <location>
        <begin position="1"/>
        <end position="10"/>
    </location>
</feature>
<comment type="similarity">
    <text evidence="1">Belongs to the peptidase C48 family.</text>
</comment>
<sequence length="1120" mass="132263">MSSGFWGLGIFGERDKHEDAANGRTTTKHGKNANTNERQKQDQRSIYDNATSHGHRSSRVSYTSRELDSRRGDMERGPRNHALENDHHRSSNKNSRMHFDEKEESFYNEKSHKEMYDKSSNKITKSGNKMHVSGNKEKNHHSGSGYKREHGKAHNEAHRELHRRSHRKGSHRTESHRKESHRTESHRKESHRKGDHKSSLRKGESQENLQNKQNIPIIKKSEKNEGEKNNTGLLWNCVKSVYSSVASVVKKNIFAYDAHASEDVRGKGISNNSRLIDKKSKRDKHKGDIIKNYHHSLGVKSKNDFATEKSKHSNEYNSISNCSQYSFKKSEKYDEKNKYKNKYNHDDGTVQNRKRKVKNSTYDFSENDIRNLFMSDNEKIEFPYPDGKRNSRRNDTSASNMKTEKSRDNRQHVHSTDVVDLYPRNDMQKRHLLTEVCSKYDLKKHENNEKETDENDLTENLEEENSPPYIASRRENSQEMLKFLYNVKQSSKKGFFLGSSEDECTNKREKKFLLNGKKEKEREQGRSRYVHRKDHLSKHHMEESKYRKQFSVGDSDELESSDSESTNKSGKSSRTRKNDSDEKHLRNYKMHVHGRGVQNEVDRGRRRNDGKEIEKKTREKLPKKHLEECEDAVKLYYENIFEGKDKKEKYLHRNRDSSTESFKNIFYNKKEKGKKERICYLDNEQAFVDSHSLSIYKKDIFKNDKSRDYTHACVCDHFNKYNNFVEKNKKTKEVEGYGLCEKSTRFTNAMNEIKQEKNKFKNVVDVIDSYIDYNLNGECGKTDYLNALISYNAKEIGEEKNNVTNGNITKSERSMKIIEDITSNSKDKYVILKYDEESLIEALEKLRIDKQKRLEEEEEEKEEEEEEEYKKKKTLKIEKNIFFKCIKKDHYEEAIFILSFKGDNKVLIDKFNVPLLYSQIKCLIDTRWLNDEVINFYLSMIQEYNEQNTKDEISILPKIFTFSTFFFQSLSSNGCYNYSKVSRWTKRKKVDIFSFDLILIPLHVGGNHWTLGAINIKEKNIKLYDSLNMPNKKFFEYIKQYIVDEMRDKKKMEINISVWEYSKEGKSENGIPCQENGYDCGVFACMFAKCLSFNREFDFNQKDIKEIRMKMVRPHRNTNV</sequence>
<feature type="compositionally biased region" description="Basic and acidic residues" evidence="6">
    <location>
        <begin position="171"/>
        <end position="187"/>
    </location>
</feature>
<evidence type="ECO:0000313" key="9">
    <source>
        <dbReference type="Proteomes" id="UP000078560"/>
    </source>
</evidence>
<feature type="compositionally biased region" description="Basic and acidic residues" evidence="6">
    <location>
        <begin position="146"/>
        <end position="159"/>
    </location>
</feature>
<dbReference type="PROSITE" id="PS50600">
    <property type="entry name" value="ULP_PROTEASE"/>
    <property type="match status" value="1"/>
</dbReference>
<feature type="compositionally biased region" description="Basic and acidic residues" evidence="6">
    <location>
        <begin position="196"/>
        <end position="205"/>
    </location>
</feature>
<dbReference type="PANTHER" id="PTHR12606:SF153">
    <property type="entry name" value="ULP1 PROTEASE FAMILY, CARBOXY-TERMINAL DOMAIN PROTEIN"/>
    <property type="match status" value="1"/>
</dbReference>
<feature type="coiled-coil region" evidence="5">
    <location>
        <begin position="840"/>
        <end position="878"/>
    </location>
</feature>
<feature type="compositionally biased region" description="Basic residues" evidence="6">
    <location>
        <begin position="160"/>
        <end position="170"/>
    </location>
</feature>
<feature type="region of interest" description="Disordered" evidence="6">
    <location>
        <begin position="339"/>
        <end position="362"/>
    </location>
</feature>
<feature type="region of interest" description="Disordered" evidence="6">
    <location>
        <begin position="445"/>
        <end position="465"/>
    </location>
</feature>
<dbReference type="Pfam" id="PF02902">
    <property type="entry name" value="Peptidase_C48"/>
    <property type="match status" value="1"/>
</dbReference>
<keyword evidence="2 8" id="KW-0645">Protease</keyword>
<keyword evidence="3" id="KW-0378">Hydrolase</keyword>
<feature type="region of interest" description="Disordered" evidence="6">
    <location>
        <begin position="1"/>
        <end position="223"/>
    </location>
</feature>
<dbReference type="Gene3D" id="3.30.310.130">
    <property type="entry name" value="Ubiquitin-related"/>
    <property type="match status" value="1"/>
</dbReference>
<dbReference type="GO" id="GO:0016929">
    <property type="term" value="F:deSUMOylase activity"/>
    <property type="evidence" value="ECO:0007669"/>
    <property type="project" value="TreeGrafter"/>
</dbReference>
<organism evidence="8 9">
    <name type="scientific">Plasmodium ovale curtisi</name>
    <dbReference type="NCBI Taxonomy" id="864141"/>
    <lineage>
        <taxon>Eukaryota</taxon>
        <taxon>Sar</taxon>
        <taxon>Alveolata</taxon>
        <taxon>Apicomplexa</taxon>
        <taxon>Aconoidasida</taxon>
        <taxon>Haemosporida</taxon>
        <taxon>Plasmodiidae</taxon>
        <taxon>Plasmodium</taxon>
        <taxon>Plasmodium (Plasmodium)</taxon>
    </lineage>
</organism>
<dbReference type="SUPFAM" id="SSF54001">
    <property type="entry name" value="Cysteine proteinases"/>
    <property type="match status" value="1"/>
</dbReference>
<feature type="compositionally biased region" description="Basic and acidic residues" evidence="6">
    <location>
        <begin position="402"/>
        <end position="414"/>
    </location>
</feature>
<evidence type="ECO:0000256" key="3">
    <source>
        <dbReference type="ARBA" id="ARBA00022801"/>
    </source>
</evidence>
<feature type="compositionally biased region" description="Basic and acidic residues" evidence="6">
    <location>
        <begin position="600"/>
        <end position="619"/>
    </location>
</feature>
<dbReference type="AlphaFoldDB" id="A0A1A8WAH6"/>
<feature type="domain" description="Ubiquitin-like protease family profile" evidence="7">
    <location>
        <begin position="913"/>
        <end position="1091"/>
    </location>
</feature>
<evidence type="ECO:0000256" key="1">
    <source>
        <dbReference type="ARBA" id="ARBA00005234"/>
    </source>
</evidence>
<dbReference type="InterPro" id="IPR038765">
    <property type="entry name" value="Papain-like_cys_pep_sf"/>
</dbReference>
<dbReference type="Gene3D" id="1.10.418.20">
    <property type="match status" value="1"/>
</dbReference>
<evidence type="ECO:0000256" key="5">
    <source>
        <dbReference type="SAM" id="Coils"/>
    </source>
</evidence>
<evidence type="ECO:0000313" key="8">
    <source>
        <dbReference type="EMBL" id="SBS88723.1"/>
    </source>
</evidence>
<feature type="compositionally biased region" description="Basic and acidic residues" evidence="6">
    <location>
        <begin position="576"/>
        <end position="585"/>
    </location>
</feature>
<feature type="compositionally biased region" description="Basic and acidic residues" evidence="6">
    <location>
        <begin position="339"/>
        <end position="348"/>
    </location>
</feature>
<dbReference type="PANTHER" id="PTHR12606">
    <property type="entry name" value="SENTRIN/SUMO-SPECIFIC PROTEASE"/>
    <property type="match status" value="1"/>
</dbReference>
<proteinExistence type="inferred from homology"/>
<gene>
    <name evidence="8" type="ORF">POVCU2_0050090</name>
</gene>
<dbReference type="InterPro" id="IPR003653">
    <property type="entry name" value="Peptidase_C48_C"/>
</dbReference>
<dbReference type="GO" id="GO:0006508">
    <property type="term" value="P:proteolysis"/>
    <property type="evidence" value="ECO:0007669"/>
    <property type="project" value="UniProtKB-KW"/>
</dbReference>
<feature type="compositionally biased region" description="Basic and acidic residues" evidence="6">
    <location>
        <begin position="516"/>
        <end position="526"/>
    </location>
</feature>
<dbReference type="EMBL" id="FLQU01000654">
    <property type="protein sequence ID" value="SBS88723.1"/>
    <property type="molecule type" value="Genomic_DNA"/>
</dbReference>
<feature type="compositionally biased region" description="Basic and acidic residues" evidence="6">
    <location>
        <begin position="65"/>
        <end position="89"/>
    </location>
</feature>
<dbReference type="Proteomes" id="UP000078560">
    <property type="component" value="Unassembled WGS sequence"/>
</dbReference>
<evidence type="ECO:0000256" key="4">
    <source>
        <dbReference type="ARBA" id="ARBA00022807"/>
    </source>
</evidence>
<evidence type="ECO:0000256" key="2">
    <source>
        <dbReference type="ARBA" id="ARBA00022670"/>
    </source>
</evidence>
<reference evidence="9" key="1">
    <citation type="submission" date="2016-05" db="EMBL/GenBank/DDBJ databases">
        <authorList>
            <person name="Naeem Raeece"/>
        </authorList>
    </citation>
    <scope>NUCLEOTIDE SEQUENCE [LARGE SCALE GENOMIC DNA]</scope>
</reference>
<protein>
    <submittedName>
        <fullName evidence="8">Ulp1 protease family C-terminal catalytic domain containing protein</fullName>
    </submittedName>
</protein>
<evidence type="ECO:0000256" key="6">
    <source>
        <dbReference type="SAM" id="MobiDB-lite"/>
    </source>
</evidence>
<evidence type="ECO:0000259" key="7">
    <source>
        <dbReference type="PROSITE" id="PS50600"/>
    </source>
</evidence>
<feature type="compositionally biased region" description="Basic residues" evidence="6">
    <location>
        <begin position="528"/>
        <end position="538"/>
    </location>
</feature>
<feature type="region of interest" description="Disordered" evidence="6">
    <location>
        <begin position="380"/>
        <end position="414"/>
    </location>
</feature>
<dbReference type="GO" id="GO:0005634">
    <property type="term" value="C:nucleus"/>
    <property type="evidence" value="ECO:0007669"/>
    <property type="project" value="TreeGrafter"/>
</dbReference>
<name>A0A1A8WAH6_PLAOA</name>
<feature type="compositionally biased region" description="Basic and acidic residues" evidence="6">
    <location>
        <begin position="12"/>
        <end position="21"/>
    </location>
</feature>
<accession>A0A1A8WAH6</accession>
<feature type="compositionally biased region" description="Basic and acidic residues" evidence="6">
    <location>
        <begin position="380"/>
        <end position="395"/>
    </location>
</feature>
<feature type="compositionally biased region" description="Basic and acidic residues" evidence="6">
    <location>
        <begin position="97"/>
        <end position="120"/>
    </location>
</feature>
<keyword evidence="5" id="KW-0175">Coiled coil</keyword>
<dbReference type="GO" id="GO:0016926">
    <property type="term" value="P:protein desumoylation"/>
    <property type="evidence" value="ECO:0007669"/>
    <property type="project" value="TreeGrafter"/>
</dbReference>
<feature type="region of interest" description="Disordered" evidence="6">
    <location>
        <begin position="508"/>
        <end position="619"/>
    </location>
</feature>